<comment type="caution">
    <text evidence="3">The sequence shown here is derived from an EMBL/GenBank/DDBJ whole genome shotgun (WGS) entry which is preliminary data.</text>
</comment>
<gene>
    <name evidence="3" type="ORF">G443_003356</name>
</gene>
<organism evidence="3 4">
    <name type="scientific">Actinoalloteichus caeruleus DSM 43889</name>
    <dbReference type="NCBI Taxonomy" id="1120930"/>
    <lineage>
        <taxon>Bacteria</taxon>
        <taxon>Bacillati</taxon>
        <taxon>Actinomycetota</taxon>
        <taxon>Actinomycetes</taxon>
        <taxon>Pseudonocardiales</taxon>
        <taxon>Pseudonocardiaceae</taxon>
        <taxon>Actinoalloteichus</taxon>
        <taxon>Actinoalloteichus cyanogriseus</taxon>
    </lineage>
</organism>
<evidence type="ECO:0000256" key="1">
    <source>
        <dbReference type="ARBA" id="ARBA00022801"/>
    </source>
</evidence>
<dbReference type="PANTHER" id="PTHR43540:SF6">
    <property type="entry name" value="ISOCHORISMATASE-LIKE DOMAIN-CONTAINING PROTEIN"/>
    <property type="match status" value="1"/>
</dbReference>
<dbReference type="Pfam" id="PF00857">
    <property type="entry name" value="Isochorismatase"/>
    <property type="match status" value="1"/>
</dbReference>
<dbReference type="Proteomes" id="UP000791080">
    <property type="component" value="Unassembled WGS sequence"/>
</dbReference>
<dbReference type="InterPro" id="IPR000868">
    <property type="entry name" value="Isochorismatase-like_dom"/>
</dbReference>
<dbReference type="Gene3D" id="3.40.50.850">
    <property type="entry name" value="Isochorismatase-like"/>
    <property type="match status" value="1"/>
</dbReference>
<dbReference type="SUPFAM" id="SSF52499">
    <property type="entry name" value="Isochorismatase-like hydrolases"/>
    <property type="match status" value="1"/>
</dbReference>
<dbReference type="CDD" id="cd00431">
    <property type="entry name" value="cysteine_hydrolases"/>
    <property type="match status" value="1"/>
</dbReference>
<protein>
    <submittedName>
        <fullName evidence="3">Nicotinamidase-related amidase</fullName>
    </submittedName>
</protein>
<dbReference type="EMBL" id="AUBJ02000001">
    <property type="protein sequence ID" value="MCP2333086.1"/>
    <property type="molecule type" value="Genomic_DNA"/>
</dbReference>
<evidence type="ECO:0000313" key="3">
    <source>
        <dbReference type="EMBL" id="MCP2333086.1"/>
    </source>
</evidence>
<dbReference type="RefSeq" id="WP_026417927.1">
    <property type="nucleotide sequence ID" value="NZ_AUBJ02000001.1"/>
</dbReference>
<name>A0ABT1JN07_ACTCY</name>
<evidence type="ECO:0000313" key="4">
    <source>
        <dbReference type="Proteomes" id="UP000791080"/>
    </source>
</evidence>
<feature type="domain" description="Isochorismatase-like" evidence="2">
    <location>
        <begin position="4"/>
        <end position="157"/>
    </location>
</feature>
<accession>A0ABT1JN07</accession>
<dbReference type="InterPro" id="IPR036380">
    <property type="entry name" value="Isochorismatase-like_sf"/>
</dbReference>
<evidence type="ECO:0000259" key="2">
    <source>
        <dbReference type="Pfam" id="PF00857"/>
    </source>
</evidence>
<keyword evidence="4" id="KW-1185">Reference proteome</keyword>
<reference evidence="3 4" key="1">
    <citation type="submission" date="2022-06" db="EMBL/GenBank/DDBJ databases">
        <title>Genomic Encyclopedia of Type Strains, Phase I: the one thousand microbial genomes (KMG-I) project.</title>
        <authorList>
            <person name="Kyrpides N."/>
        </authorList>
    </citation>
    <scope>NUCLEOTIDE SEQUENCE [LARGE SCALE GENOMIC DNA]</scope>
    <source>
        <strain evidence="3 4">DSM 43889</strain>
    </source>
</reference>
<dbReference type="PANTHER" id="PTHR43540">
    <property type="entry name" value="PEROXYUREIDOACRYLATE/UREIDOACRYLATE AMIDOHYDROLASE-RELATED"/>
    <property type="match status" value="1"/>
</dbReference>
<proteinExistence type="predicted"/>
<dbReference type="InterPro" id="IPR050272">
    <property type="entry name" value="Isochorismatase-like_hydrls"/>
</dbReference>
<keyword evidence="1" id="KW-0378">Hydrolase</keyword>
<sequence>MTDVLLVIDMQNGFISPKSEPVIDRVVRLVRRWDAARRPIVFTRFRNVPGSQYERLIGWTRLQGSPETDIVPELVPYAARHHVIDKTYYSTFTEEFTALASARGWTRFTIAGIATESCVMKTAADAWELGHTPVVVHDACYSHAGEEAHQAGLLVLRRFVGRRQIRSIDEVCAALPTPA</sequence>